<feature type="non-terminal residue" evidence="1">
    <location>
        <position position="46"/>
    </location>
</feature>
<sequence length="46" mass="5282">MNGPRRICAKRISRLISEFALSSERRDSRQPATTLIGAGWCFHYTK</sequence>
<proteinExistence type="predicted"/>
<dbReference type="Proteomes" id="UP000435112">
    <property type="component" value="Unassembled WGS sequence"/>
</dbReference>
<evidence type="ECO:0000313" key="2">
    <source>
        <dbReference type="Proteomes" id="UP000435112"/>
    </source>
</evidence>
<accession>A0A6A3GNB7</accession>
<dbReference type="AlphaFoldDB" id="A0A6A3GNB7"/>
<evidence type="ECO:0000313" key="1">
    <source>
        <dbReference type="EMBL" id="KAE8958007.1"/>
    </source>
</evidence>
<name>A0A6A3GNB7_9STRA</name>
<organism evidence="1 2">
    <name type="scientific">Phytophthora rubi</name>
    <dbReference type="NCBI Taxonomy" id="129364"/>
    <lineage>
        <taxon>Eukaryota</taxon>
        <taxon>Sar</taxon>
        <taxon>Stramenopiles</taxon>
        <taxon>Oomycota</taxon>
        <taxon>Peronosporomycetes</taxon>
        <taxon>Peronosporales</taxon>
        <taxon>Peronosporaceae</taxon>
        <taxon>Phytophthora</taxon>
    </lineage>
</organism>
<gene>
    <name evidence="1" type="ORF">PR002_g31003</name>
</gene>
<dbReference type="EMBL" id="QXFU01007665">
    <property type="protein sequence ID" value="KAE8958007.1"/>
    <property type="molecule type" value="Genomic_DNA"/>
</dbReference>
<comment type="caution">
    <text evidence="1">The sequence shown here is derived from an EMBL/GenBank/DDBJ whole genome shotgun (WGS) entry which is preliminary data.</text>
</comment>
<protein>
    <submittedName>
        <fullName evidence="1">Uncharacterized protein</fullName>
    </submittedName>
</protein>
<reference evidence="1 2" key="1">
    <citation type="submission" date="2018-09" db="EMBL/GenBank/DDBJ databases">
        <title>Genomic investigation of the strawberry pathogen Phytophthora fragariae indicates pathogenicity is determined by transcriptional variation in three key races.</title>
        <authorList>
            <person name="Adams T.M."/>
            <person name="Armitage A.D."/>
            <person name="Sobczyk M.K."/>
            <person name="Bates H.J."/>
            <person name="Dunwell J.M."/>
            <person name="Nellist C.F."/>
            <person name="Harrison R.J."/>
        </authorList>
    </citation>
    <scope>NUCLEOTIDE SEQUENCE [LARGE SCALE GENOMIC DNA]</scope>
    <source>
        <strain evidence="1 2">SCRP324</strain>
    </source>
</reference>